<comment type="caution">
    <text evidence="9">The sequence shown here is derived from an EMBL/GenBank/DDBJ whole genome shotgun (WGS) entry which is preliminary data.</text>
</comment>
<dbReference type="SUPFAM" id="SSF47616">
    <property type="entry name" value="GST C-terminal domain-like"/>
    <property type="match status" value="1"/>
</dbReference>
<dbReference type="InterPro" id="IPR012340">
    <property type="entry name" value="NA-bd_OB-fold"/>
</dbReference>
<organism evidence="9 10">
    <name type="scientific">Smittium mucronatum</name>
    <dbReference type="NCBI Taxonomy" id="133383"/>
    <lineage>
        <taxon>Eukaryota</taxon>
        <taxon>Fungi</taxon>
        <taxon>Fungi incertae sedis</taxon>
        <taxon>Zoopagomycota</taxon>
        <taxon>Kickxellomycotina</taxon>
        <taxon>Harpellomycetes</taxon>
        <taxon>Harpellales</taxon>
        <taxon>Legeriomycetaceae</taxon>
        <taxon>Smittium</taxon>
    </lineage>
</organism>
<protein>
    <submittedName>
        <fullName evidence="9">tRNA-aminoacylation cofactor arc1</fullName>
    </submittedName>
</protein>
<dbReference type="Gene3D" id="2.40.50.140">
    <property type="entry name" value="Nucleic acid-binding proteins"/>
    <property type="match status" value="1"/>
</dbReference>
<keyword evidence="2" id="KW-0963">Cytoplasm</keyword>
<dbReference type="GO" id="GO:0006412">
    <property type="term" value="P:translation"/>
    <property type="evidence" value="ECO:0007669"/>
    <property type="project" value="UniProtKB-KW"/>
</dbReference>
<evidence type="ECO:0000256" key="3">
    <source>
        <dbReference type="ARBA" id="ARBA00022555"/>
    </source>
</evidence>
<evidence type="ECO:0000256" key="7">
    <source>
        <dbReference type="SAM" id="MobiDB-lite"/>
    </source>
</evidence>
<dbReference type="Pfam" id="PF21972">
    <property type="entry name" value="Arc1p_N_like"/>
    <property type="match status" value="1"/>
</dbReference>
<keyword evidence="4 6" id="KW-0694">RNA-binding</keyword>
<proteinExistence type="predicted"/>
<dbReference type="GO" id="GO:0000049">
    <property type="term" value="F:tRNA binding"/>
    <property type="evidence" value="ECO:0007669"/>
    <property type="project" value="UniProtKB-UniRule"/>
</dbReference>
<feature type="domain" description="TRNA-binding" evidence="8">
    <location>
        <begin position="118"/>
        <end position="224"/>
    </location>
</feature>
<evidence type="ECO:0000256" key="1">
    <source>
        <dbReference type="ARBA" id="ARBA00004496"/>
    </source>
</evidence>
<dbReference type="PROSITE" id="PS50886">
    <property type="entry name" value="TRBD"/>
    <property type="match status" value="1"/>
</dbReference>
<dbReference type="InterPro" id="IPR051270">
    <property type="entry name" value="Tyrosine-tRNA_ligase_regulator"/>
</dbReference>
<evidence type="ECO:0000256" key="5">
    <source>
        <dbReference type="ARBA" id="ARBA00022917"/>
    </source>
</evidence>
<dbReference type="Gene3D" id="1.20.1050.10">
    <property type="match status" value="1"/>
</dbReference>
<dbReference type="InterPro" id="IPR002547">
    <property type="entry name" value="tRNA-bd_dom"/>
</dbReference>
<feature type="compositionally biased region" description="Basic and acidic residues" evidence="7">
    <location>
        <begin position="101"/>
        <end position="113"/>
    </location>
</feature>
<gene>
    <name evidence="9" type="ORF">AYI68_g567</name>
</gene>
<keyword evidence="10" id="KW-1185">Reference proteome</keyword>
<reference evidence="9 10" key="1">
    <citation type="journal article" date="2016" name="Mol. Biol. Evol.">
        <title>Genome-Wide Survey of Gut Fungi (Harpellales) Reveals the First Horizontally Transferred Ubiquitin Gene from a Mosquito Host.</title>
        <authorList>
            <person name="Wang Y."/>
            <person name="White M.M."/>
            <person name="Kvist S."/>
            <person name="Moncalvo J.M."/>
        </authorList>
    </citation>
    <scope>NUCLEOTIDE SEQUENCE [LARGE SCALE GENOMIC DNA]</scope>
    <source>
        <strain evidence="9 10">ALG-7-W6</strain>
    </source>
</reference>
<evidence type="ECO:0000313" key="9">
    <source>
        <dbReference type="EMBL" id="OLY85251.1"/>
    </source>
</evidence>
<name>A0A1R0H820_9FUNG</name>
<dbReference type="SUPFAM" id="SSF50249">
    <property type="entry name" value="Nucleic acid-binding proteins"/>
    <property type="match status" value="1"/>
</dbReference>
<dbReference type="GO" id="GO:0017102">
    <property type="term" value="C:methionyl glutamyl tRNA synthetase complex"/>
    <property type="evidence" value="ECO:0007669"/>
    <property type="project" value="TreeGrafter"/>
</dbReference>
<dbReference type="OrthoDB" id="19141at2759"/>
<dbReference type="InterPro" id="IPR036282">
    <property type="entry name" value="Glutathione-S-Trfase_C_sf"/>
</dbReference>
<dbReference type="PANTHER" id="PTHR11586">
    <property type="entry name" value="TRNA-AMINOACYLATION COFACTOR ARC1 FAMILY MEMBER"/>
    <property type="match status" value="1"/>
</dbReference>
<evidence type="ECO:0000256" key="2">
    <source>
        <dbReference type="ARBA" id="ARBA00022490"/>
    </source>
</evidence>
<dbReference type="FunFam" id="2.40.50.140:FF:000047">
    <property type="entry name" value="tyrosine--tRNA ligase, cytoplasmic isoform X2"/>
    <property type="match status" value="1"/>
</dbReference>
<feature type="compositionally biased region" description="Basic and acidic residues" evidence="7">
    <location>
        <begin position="79"/>
        <end position="93"/>
    </location>
</feature>
<evidence type="ECO:0000256" key="6">
    <source>
        <dbReference type="PROSITE-ProRule" id="PRU00209"/>
    </source>
</evidence>
<dbReference type="Pfam" id="PF01588">
    <property type="entry name" value="tRNA_bind"/>
    <property type="match status" value="1"/>
</dbReference>
<dbReference type="STRING" id="133383.A0A1R0H820"/>
<sequence length="290" mass="32137">MDKTFLVASQPTIADFSAFSCVSSHMATLSDIERATYNYFSRWYDLIQHIVPDSALASAGLSLININLDIKPQVSPISENKEDSQPKNDGSNKKEKKKEKKQTERRQPEKKETPGPPIPSMIDLRVGHIIKVDKHPDADSLYVEQIDVGEPEPRTVVSGLVNHIPIEEMLNKKVVLVCNLKPASMRGIKSFAMVLCATSPSSDPEPKVQLIEPPADSKPGDVARFEGYEKNEPEALLNPKKKIWEAIQPGFITSDSFEAGWTDPNDKSFHRLNVNGLPCKCKSIVGGSMK</sequence>
<keyword evidence="3 6" id="KW-0820">tRNA-binding</keyword>
<dbReference type="Proteomes" id="UP000187455">
    <property type="component" value="Unassembled WGS sequence"/>
</dbReference>
<accession>A0A1R0H820</accession>
<comment type="subcellular location">
    <subcellularLocation>
        <location evidence="1">Cytoplasm</location>
    </subcellularLocation>
</comment>
<evidence type="ECO:0000256" key="4">
    <source>
        <dbReference type="ARBA" id="ARBA00022884"/>
    </source>
</evidence>
<feature type="region of interest" description="Disordered" evidence="7">
    <location>
        <begin position="76"/>
        <end position="121"/>
    </location>
</feature>
<evidence type="ECO:0000259" key="8">
    <source>
        <dbReference type="PROSITE" id="PS50886"/>
    </source>
</evidence>
<keyword evidence="5" id="KW-0648">Protein biosynthesis</keyword>
<dbReference type="EMBL" id="LSSL01000172">
    <property type="protein sequence ID" value="OLY85251.1"/>
    <property type="molecule type" value="Genomic_DNA"/>
</dbReference>
<dbReference type="CDD" id="cd02799">
    <property type="entry name" value="tRNA_bind_EMAP-II_like"/>
    <property type="match status" value="1"/>
</dbReference>
<dbReference type="InterPro" id="IPR053836">
    <property type="entry name" value="Arc1-like_N"/>
</dbReference>
<evidence type="ECO:0000313" key="10">
    <source>
        <dbReference type="Proteomes" id="UP000187455"/>
    </source>
</evidence>
<dbReference type="PANTHER" id="PTHR11586:SF33">
    <property type="entry name" value="AMINOACYL TRNA SYNTHASE COMPLEX-INTERACTING MULTIFUNCTIONAL PROTEIN 1"/>
    <property type="match status" value="1"/>
</dbReference>
<dbReference type="AlphaFoldDB" id="A0A1R0H820"/>